<dbReference type="InterPro" id="IPR024084">
    <property type="entry name" value="IsoPropMal-DH-like_dom"/>
</dbReference>
<evidence type="ECO:0000256" key="7">
    <source>
        <dbReference type="SAM" id="MobiDB-lite"/>
    </source>
</evidence>
<dbReference type="GO" id="GO:0046872">
    <property type="term" value="F:metal ion binding"/>
    <property type="evidence" value="ECO:0007669"/>
    <property type="project" value="UniProtKB-KW"/>
</dbReference>
<dbReference type="Pfam" id="PF00180">
    <property type="entry name" value="Iso_dh"/>
    <property type="match status" value="1"/>
</dbReference>
<keyword evidence="4" id="KW-0560">Oxidoreductase</keyword>
<keyword evidence="5" id="KW-0520">NAD</keyword>
<comment type="cofactor">
    <cofactor evidence="2">
        <name>Mg(2+)</name>
        <dbReference type="ChEBI" id="CHEBI:18420"/>
    </cofactor>
</comment>
<dbReference type="AlphaFoldDB" id="A0ABD5E6V9"/>
<name>A0ABD5E6V9_9ACTN</name>
<organism evidence="9 10">
    <name type="scientific">Streptomyces evansiae</name>
    <dbReference type="NCBI Taxonomy" id="3075535"/>
    <lineage>
        <taxon>Bacteria</taxon>
        <taxon>Bacillati</taxon>
        <taxon>Actinomycetota</taxon>
        <taxon>Actinomycetes</taxon>
        <taxon>Kitasatosporales</taxon>
        <taxon>Streptomycetaceae</taxon>
        <taxon>Streptomyces</taxon>
    </lineage>
</organism>
<reference evidence="10" key="1">
    <citation type="submission" date="2023-07" db="EMBL/GenBank/DDBJ databases">
        <title>30 novel species of actinomycetes from the DSMZ collection.</title>
        <authorList>
            <person name="Nouioui I."/>
        </authorList>
    </citation>
    <scope>NUCLEOTIDE SEQUENCE [LARGE SCALE GENOMIC DNA]</scope>
    <source>
        <strain evidence="10">DSM 41982</strain>
    </source>
</reference>
<dbReference type="Proteomes" id="UP001183607">
    <property type="component" value="Unassembled WGS sequence"/>
</dbReference>
<dbReference type="RefSeq" id="WP_093853958.1">
    <property type="nucleotide sequence ID" value="NZ_JAVRER010000024.1"/>
</dbReference>
<feature type="compositionally biased region" description="Low complexity" evidence="7">
    <location>
        <begin position="8"/>
        <end position="24"/>
    </location>
</feature>
<keyword evidence="6" id="KW-0464">Manganese</keyword>
<evidence type="ECO:0000313" key="9">
    <source>
        <dbReference type="EMBL" id="MDT0417154.1"/>
    </source>
</evidence>
<evidence type="ECO:0000256" key="2">
    <source>
        <dbReference type="ARBA" id="ARBA00001946"/>
    </source>
</evidence>
<evidence type="ECO:0000256" key="6">
    <source>
        <dbReference type="ARBA" id="ARBA00023211"/>
    </source>
</evidence>
<protein>
    <submittedName>
        <fullName evidence="9">Isocitrate/isopropylmalate family dehydrogenase</fullName>
    </submittedName>
</protein>
<dbReference type="GO" id="GO:0016491">
    <property type="term" value="F:oxidoreductase activity"/>
    <property type="evidence" value="ECO:0007669"/>
    <property type="project" value="UniProtKB-KW"/>
</dbReference>
<dbReference type="EMBL" id="JAVRER010000024">
    <property type="protein sequence ID" value="MDT0417154.1"/>
    <property type="molecule type" value="Genomic_DNA"/>
</dbReference>
<accession>A0ABD5E6V9</accession>
<feature type="region of interest" description="Disordered" evidence="7">
    <location>
        <begin position="1"/>
        <end position="24"/>
    </location>
</feature>
<comment type="caution">
    <text evidence="9">The sequence shown here is derived from an EMBL/GenBank/DDBJ whole genome shotgun (WGS) entry which is preliminary data.</text>
</comment>
<evidence type="ECO:0000256" key="1">
    <source>
        <dbReference type="ARBA" id="ARBA00001936"/>
    </source>
</evidence>
<dbReference type="InterPro" id="IPR050501">
    <property type="entry name" value="ICDH/IPMDH"/>
</dbReference>
<keyword evidence="3" id="KW-0479">Metal-binding</keyword>
<feature type="domain" description="Isopropylmalate dehydrogenase-like" evidence="8">
    <location>
        <begin position="24"/>
        <end position="365"/>
    </location>
</feature>
<sequence length="410" mass="43795">MNDMSEQTPGAPAGTGPLAGPAPTVGLAVGRGTGEEVAAVFTRVLGHLATRHERPVTLVRSPRVYHSYVSLRPLAIEPGGAGVPEIRRLSAEDAAHYEDWLRARAAAGTRVVFRTAINAQSLYLVRQRLRAVKVDTLDADGARMLLVRDEAQGFYTGGNTHTPGHVSRTTEFSREITEQLLAYALRRAREEWPEGPARIVMAYKFHLLDGALDAWVRDFAAREGIEVGVFQPDTVNRNLVAHRPEDRTVLLAGNEWADIMHLVLLDRYGSGRQEDHCTRNVHLDPDVAGLVEYQTVHGSADDLEGRDLLNPVATLRAAAAIAERYVGCTGAEAATEAALARLGETGIRTPDQGGKHSTTGVVDAFLEELGAAHVPVAPESPASGVALAAASLAQAVVPAPGQDLAPGLAR</sequence>
<evidence type="ECO:0000259" key="8">
    <source>
        <dbReference type="SMART" id="SM01329"/>
    </source>
</evidence>
<dbReference type="SUPFAM" id="SSF53659">
    <property type="entry name" value="Isocitrate/Isopropylmalate dehydrogenase-like"/>
    <property type="match status" value="1"/>
</dbReference>
<comment type="cofactor">
    <cofactor evidence="1">
        <name>Mn(2+)</name>
        <dbReference type="ChEBI" id="CHEBI:29035"/>
    </cofactor>
</comment>
<proteinExistence type="predicted"/>
<dbReference type="Gene3D" id="3.40.718.10">
    <property type="entry name" value="Isopropylmalate Dehydrogenase"/>
    <property type="match status" value="1"/>
</dbReference>
<evidence type="ECO:0000256" key="3">
    <source>
        <dbReference type="ARBA" id="ARBA00022723"/>
    </source>
</evidence>
<evidence type="ECO:0000256" key="4">
    <source>
        <dbReference type="ARBA" id="ARBA00023002"/>
    </source>
</evidence>
<gene>
    <name evidence="9" type="ORF">RM574_16830</name>
</gene>
<evidence type="ECO:0000313" key="10">
    <source>
        <dbReference type="Proteomes" id="UP001183607"/>
    </source>
</evidence>
<dbReference type="PANTHER" id="PTHR43275">
    <property type="entry name" value="D-MALATE DEHYDROGENASE [DECARBOXYLATING]"/>
    <property type="match status" value="1"/>
</dbReference>
<dbReference type="PANTHER" id="PTHR43275:SF1">
    <property type="entry name" value="D-MALATE DEHYDROGENASE [DECARBOXYLATING]"/>
    <property type="match status" value="1"/>
</dbReference>
<evidence type="ECO:0000256" key="5">
    <source>
        <dbReference type="ARBA" id="ARBA00023027"/>
    </source>
</evidence>
<dbReference type="SMART" id="SM01329">
    <property type="entry name" value="Iso_dh"/>
    <property type="match status" value="1"/>
</dbReference>